<gene>
    <name evidence="1" type="ORF">RM552_12115</name>
</gene>
<sequence length="136" mass="15296">MKKLTTIMLLIFSVTSLGRESEFSINFGLIMKNDLGEPIAFKPTKEIPLHEKKEGTLYGLVVTKKDEVPFTLGAIHIFPEDTQGKKAKMMSKAMNVMTRGAIFLRTNEEDIAGEYVIEVYLNNIHTDTIAYSLVKP</sequence>
<keyword evidence="2" id="KW-1185">Reference proteome</keyword>
<dbReference type="Proteomes" id="UP001253545">
    <property type="component" value="Unassembled WGS sequence"/>
</dbReference>
<evidence type="ECO:0000313" key="2">
    <source>
        <dbReference type="Proteomes" id="UP001253545"/>
    </source>
</evidence>
<accession>A0ABU2ZSH7</accession>
<protein>
    <recommendedName>
        <fullName evidence="3">DUF4426 domain-containing protein</fullName>
    </recommendedName>
</protein>
<dbReference type="EMBL" id="JAVRHX010000003">
    <property type="protein sequence ID" value="MDT0595593.1"/>
    <property type="molecule type" value="Genomic_DNA"/>
</dbReference>
<reference evidence="1 2" key="1">
    <citation type="submission" date="2023-09" db="EMBL/GenBank/DDBJ databases">
        <authorList>
            <person name="Rey-Velasco X."/>
        </authorList>
    </citation>
    <scope>NUCLEOTIDE SEQUENCE [LARGE SCALE GENOMIC DNA]</scope>
    <source>
        <strain evidence="1 2">P117</strain>
    </source>
</reference>
<evidence type="ECO:0000313" key="1">
    <source>
        <dbReference type="EMBL" id="MDT0595593.1"/>
    </source>
</evidence>
<organism evidence="1 2">
    <name type="scientific">Glaciecola petra</name>
    <dbReference type="NCBI Taxonomy" id="3075602"/>
    <lineage>
        <taxon>Bacteria</taxon>
        <taxon>Pseudomonadati</taxon>
        <taxon>Pseudomonadota</taxon>
        <taxon>Gammaproteobacteria</taxon>
        <taxon>Alteromonadales</taxon>
        <taxon>Alteromonadaceae</taxon>
        <taxon>Glaciecola</taxon>
    </lineage>
</organism>
<proteinExistence type="predicted"/>
<comment type="caution">
    <text evidence="1">The sequence shown here is derived from an EMBL/GenBank/DDBJ whole genome shotgun (WGS) entry which is preliminary data.</text>
</comment>
<dbReference type="RefSeq" id="WP_311369114.1">
    <property type="nucleotide sequence ID" value="NZ_JAVRHX010000003.1"/>
</dbReference>
<name>A0ABU2ZSH7_9ALTE</name>
<evidence type="ECO:0008006" key="3">
    <source>
        <dbReference type="Google" id="ProtNLM"/>
    </source>
</evidence>